<dbReference type="SUPFAM" id="SSF51556">
    <property type="entry name" value="Metallo-dependent hydrolases"/>
    <property type="match status" value="1"/>
</dbReference>
<organism evidence="2 3">
    <name type="scientific">Rhodothalassium salexigens DSM 2132</name>
    <dbReference type="NCBI Taxonomy" id="1188247"/>
    <lineage>
        <taxon>Bacteria</taxon>
        <taxon>Pseudomonadati</taxon>
        <taxon>Pseudomonadota</taxon>
        <taxon>Alphaproteobacteria</taxon>
        <taxon>Rhodothalassiales</taxon>
        <taxon>Rhodothalassiaceae</taxon>
        <taxon>Rhodothalassium</taxon>
    </lineage>
</organism>
<dbReference type="Gene3D" id="2.30.40.10">
    <property type="entry name" value="Urease, subunit C, domain 1"/>
    <property type="match status" value="1"/>
</dbReference>
<dbReference type="Proteomes" id="UP000295399">
    <property type="component" value="Unassembled WGS sequence"/>
</dbReference>
<dbReference type="InParanoid" id="A0A4R2PBX7"/>
<dbReference type="InterPro" id="IPR032466">
    <property type="entry name" value="Metal_Hydrolase"/>
</dbReference>
<dbReference type="Gene3D" id="3.20.20.140">
    <property type="entry name" value="Metal-dependent hydrolases"/>
    <property type="match status" value="2"/>
</dbReference>
<name>A0A4R2PBX7_RHOSA</name>
<evidence type="ECO:0000313" key="2">
    <source>
        <dbReference type="EMBL" id="TCP32643.1"/>
    </source>
</evidence>
<keyword evidence="3" id="KW-1185">Reference proteome</keyword>
<gene>
    <name evidence="2" type="ORF">EV659_109138</name>
</gene>
<dbReference type="InterPro" id="IPR011059">
    <property type="entry name" value="Metal-dep_hydrolase_composite"/>
</dbReference>
<keyword evidence="2" id="KW-0378">Hydrolase</keyword>
<comment type="caution">
    <text evidence="2">The sequence shown here is derived from an EMBL/GenBank/DDBJ whole genome shotgun (WGS) entry which is preliminary data.</text>
</comment>
<protein>
    <submittedName>
        <fullName evidence="2">Amidohydrolase family protein</fullName>
    </submittedName>
</protein>
<dbReference type="Pfam" id="PF01979">
    <property type="entry name" value="Amidohydro_1"/>
    <property type="match status" value="1"/>
</dbReference>
<sequence length="594" mass="65334">MRPSRFAIMVRFTPRSRIVRALCCGHAPTVTRARRSGWRRWRRPSVLGLLGSLYAALGLGLPAHAQATEPAPVEPGEEAVARMATLGVTRPDPAPDRLDGEGAGPYDRLVIRGATLVDGTGAPPVGPVDIVVEGDRIAAVRSVGAPQVPIDPARRPAAGDRDIDASGMTVLPGFVDTHTHIGNMLQGLVGRIPPPEYIFKLWLAHGVTTAREVGAGMGLGWTIAHRQRSAALAITAPRLVVHVAFPNQFERPEDARAWVRAVHARGADGLKFFGAPPEIICAAIDEARALGLGTAFHHAQMSVTRMTVLDSARCGLDSMEHWYGLPEALFTDRTVQDYPYDYNYNDEQDRFGAAGRLWAQAAGPGSARWRAVIEELRRLDFTLSPTFTIYEANRDVMRARTAEWHDTYTLPSLRRFFEPNRVLHGSYHFDWTTADEIAWKRTFRRWMRFVNDYKNAGGRVTAGSDSGFIYKLFGFGFVRELELLQEAGFHPLEVIRAATLHGAELIGRAADLGSVEVGKKADLVIVPGNPVANFKLLYGTGHRRLNDRTGQVERVGGVRWTIRDGVVWDAVALRADVAAMVAAARRTQKEETGR</sequence>
<dbReference type="PANTHER" id="PTHR43135:SF3">
    <property type="entry name" value="ALPHA-D-RIBOSE 1-METHYLPHOSPHONATE 5-TRIPHOSPHATE DIPHOSPHATASE"/>
    <property type="match status" value="1"/>
</dbReference>
<proteinExistence type="predicted"/>
<dbReference type="PANTHER" id="PTHR43135">
    <property type="entry name" value="ALPHA-D-RIBOSE 1-METHYLPHOSPHONATE 5-TRIPHOSPHATE DIPHOSPHATASE"/>
    <property type="match status" value="1"/>
</dbReference>
<dbReference type="InterPro" id="IPR006680">
    <property type="entry name" value="Amidohydro-rel"/>
</dbReference>
<dbReference type="InterPro" id="IPR051781">
    <property type="entry name" value="Metallo-dep_Hydrolase"/>
</dbReference>
<reference evidence="2 3" key="1">
    <citation type="submission" date="2019-03" db="EMBL/GenBank/DDBJ databases">
        <title>Genomic Encyclopedia of Type Strains, Phase IV (KMG-IV): sequencing the most valuable type-strain genomes for metagenomic binning, comparative biology and taxonomic classification.</title>
        <authorList>
            <person name="Goeker M."/>
        </authorList>
    </citation>
    <scope>NUCLEOTIDE SEQUENCE [LARGE SCALE GENOMIC DNA]</scope>
    <source>
        <strain evidence="2 3">DSM 2132</strain>
    </source>
</reference>
<evidence type="ECO:0000259" key="1">
    <source>
        <dbReference type="Pfam" id="PF01979"/>
    </source>
</evidence>
<dbReference type="GO" id="GO:0016810">
    <property type="term" value="F:hydrolase activity, acting on carbon-nitrogen (but not peptide) bonds"/>
    <property type="evidence" value="ECO:0007669"/>
    <property type="project" value="InterPro"/>
</dbReference>
<feature type="domain" description="Amidohydrolase-related" evidence="1">
    <location>
        <begin position="452"/>
        <end position="534"/>
    </location>
</feature>
<dbReference type="EMBL" id="SLXO01000009">
    <property type="protein sequence ID" value="TCP32643.1"/>
    <property type="molecule type" value="Genomic_DNA"/>
</dbReference>
<accession>A0A4R2PBX7</accession>
<dbReference type="SUPFAM" id="SSF51338">
    <property type="entry name" value="Composite domain of metallo-dependent hydrolases"/>
    <property type="match status" value="1"/>
</dbReference>
<dbReference type="AlphaFoldDB" id="A0A4R2PBX7"/>
<evidence type="ECO:0000313" key="3">
    <source>
        <dbReference type="Proteomes" id="UP000295399"/>
    </source>
</evidence>